<dbReference type="InterPro" id="IPR018303">
    <property type="entry name" value="ATPase_P-typ_P_site"/>
</dbReference>
<dbReference type="Pfam" id="PF16212">
    <property type="entry name" value="PhoLip_ATPase_C"/>
    <property type="match status" value="1"/>
</dbReference>
<dbReference type="InterPro" id="IPR036412">
    <property type="entry name" value="HAD-like_sf"/>
</dbReference>
<feature type="region of interest" description="Disordered" evidence="14">
    <location>
        <begin position="1"/>
        <end position="179"/>
    </location>
</feature>
<dbReference type="Gene3D" id="2.70.150.10">
    <property type="entry name" value="Calcium-transporting ATPase, cytoplasmic transduction domain A"/>
    <property type="match status" value="1"/>
</dbReference>
<feature type="compositionally biased region" description="Polar residues" evidence="14">
    <location>
        <begin position="136"/>
        <end position="146"/>
    </location>
</feature>
<dbReference type="Gene3D" id="3.40.1110.10">
    <property type="entry name" value="Calcium-transporting ATPase, cytoplasmic domain N"/>
    <property type="match status" value="1"/>
</dbReference>
<keyword evidence="8 13" id="KW-1278">Translocase</keyword>
<evidence type="ECO:0000256" key="4">
    <source>
        <dbReference type="ARBA" id="ARBA00022723"/>
    </source>
</evidence>
<feature type="transmembrane region" description="Helical" evidence="13">
    <location>
        <begin position="603"/>
        <end position="626"/>
    </location>
</feature>
<keyword evidence="7 13" id="KW-0460">Magnesium</keyword>
<dbReference type="InterPro" id="IPR001757">
    <property type="entry name" value="P_typ_ATPase"/>
</dbReference>
<dbReference type="Gene3D" id="3.40.50.1000">
    <property type="entry name" value="HAD superfamily/HAD-like"/>
    <property type="match status" value="1"/>
</dbReference>
<protein>
    <recommendedName>
        <fullName evidence="13">Phospholipid-transporting ATPase</fullName>
        <ecNumber evidence="13">7.6.2.1</ecNumber>
    </recommendedName>
</protein>
<feature type="region of interest" description="Disordered" evidence="14">
    <location>
        <begin position="749"/>
        <end position="811"/>
    </location>
</feature>
<dbReference type="SUPFAM" id="SSF56784">
    <property type="entry name" value="HAD-like"/>
    <property type="match status" value="1"/>
</dbReference>
<gene>
    <name evidence="17" type="ORF">IWZ03DRAFT_188110</name>
</gene>
<dbReference type="PROSITE" id="PS00154">
    <property type="entry name" value="ATPASE_E1_E2"/>
    <property type="match status" value="1"/>
</dbReference>
<evidence type="ECO:0000256" key="7">
    <source>
        <dbReference type="ARBA" id="ARBA00022842"/>
    </source>
</evidence>
<comment type="caution">
    <text evidence="17">The sequence shown here is derived from an EMBL/GenBank/DDBJ whole genome shotgun (WGS) entry which is preliminary data.</text>
</comment>
<dbReference type="InterPro" id="IPR008250">
    <property type="entry name" value="ATPase_P-typ_transduc_dom_A_sf"/>
</dbReference>
<feature type="compositionally biased region" description="Basic and acidic residues" evidence="14">
    <location>
        <begin position="17"/>
        <end position="35"/>
    </location>
</feature>
<feature type="transmembrane region" description="Helical" evidence="13">
    <location>
        <begin position="1500"/>
        <end position="1526"/>
    </location>
</feature>
<keyword evidence="18" id="KW-1185">Reference proteome</keyword>
<reference evidence="17 18" key="1">
    <citation type="submission" date="2024-04" db="EMBL/GenBank/DDBJ databases">
        <title>Phyllosticta paracitricarpa is synonymous to the EU quarantine fungus P. citricarpa based on phylogenomic analyses.</title>
        <authorList>
            <consortium name="Lawrence Berkeley National Laboratory"/>
            <person name="Van Ingen-Buijs V.A."/>
            <person name="Van Westerhoven A.C."/>
            <person name="Haridas S."/>
            <person name="Skiadas P."/>
            <person name="Martin F."/>
            <person name="Groenewald J.Z."/>
            <person name="Crous P.W."/>
            <person name="Seidl M.F."/>
        </authorList>
    </citation>
    <scope>NUCLEOTIDE SEQUENCE [LARGE SCALE GENOMIC DNA]</scope>
    <source>
        <strain evidence="17 18">CBS 123371</strain>
    </source>
</reference>
<keyword evidence="9 13" id="KW-1133">Transmembrane helix</keyword>
<dbReference type="PRINTS" id="PR00119">
    <property type="entry name" value="CATATPASE"/>
</dbReference>
<dbReference type="Proteomes" id="UP001363622">
    <property type="component" value="Unassembled WGS sequence"/>
</dbReference>
<keyword evidence="6 13" id="KW-0067">ATP-binding</keyword>
<feature type="compositionally biased region" description="Basic and acidic residues" evidence="14">
    <location>
        <begin position="43"/>
        <end position="53"/>
    </location>
</feature>
<feature type="compositionally biased region" description="Polar residues" evidence="14">
    <location>
        <begin position="54"/>
        <end position="68"/>
    </location>
</feature>
<keyword evidence="3 13" id="KW-0812">Transmembrane</keyword>
<dbReference type="SUPFAM" id="SSF81665">
    <property type="entry name" value="Calcium ATPase, transmembrane domain M"/>
    <property type="match status" value="1"/>
</dbReference>
<feature type="transmembrane region" description="Helical" evidence="13">
    <location>
        <begin position="1471"/>
        <end position="1488"/>
    </location>
</feature>
<feature type="compositionally biased region" description="Basic and acidic residues" evidence="14">
    <location>
        <begin position="1607"/>
        <end position="1618"/>
    </location>
</feature>
<evidence type="ECO:0000259" key="16">
    <source>
        <dbReference type="Pfam" id="PF16212"/>
    </source>
</evidence>
<evidence type="ECO:0000313" key="17">
    <source>
        <dbReference type="EMBL" id="KAK7516370.1"/>
    </source>
</evidence>
<dbReference type="InterPro" id="IPR023298">
    <property type="entry name" value="ATPase_P-typ_TM_dom_sf"/>
</dbReference>
<evidence type="ECO:0000256" key="1">
    <source>
        <dbReference type="ARBA" id="ARBA00004141"/>
    </source>
</evidence>
<evidence type="ECO:0000256" key="2">
    <source>
        <dbReference type="ARBA" id="ARBA00008109"/>
    </source>
</evidence>
<dbReference type="SUPFAM" id="SSF81653">
    <property type="entry name" value="Calcium ATPase, transduction domain A"/>
    <property type="match status" value="1"/>
</dbReference>
<dbReference type="InterPro" id="IPR023299">
    <property type="entry name" value="ATPase_P-typ_cyto_dom_N"/>
</dbReference>
<dbReference type="PANTHER" id="PTHR24092:SF174">
    <property type="entry name" value="PHOSPHOLIPID-TRANSPORTING ATPASE DNF3-RELATED"/>
    <property type="match status" value="1"/>
</dbReference>
<proteinExistence type="inferred from homology"/>
<dbReference type="InterPro" id="IPR006539">
    <property type="entry name" value="P-type_ATPase_IV"/>
</dbReference>
<evidence type="ECO:0000256" key="12">
    <source>
        <dbReference type="ARBA" id="ARBA00049128"/>
    </source>
</evidence>
<evidence type="ECO:0000256" key="3">
    <source>
        <dbReference type="ARBA" id="ARBA00022692"/>
    </source>
</evidence>
<dbReference type="SUPFAM" id="SSF81660">
    <property type="entry name" value="Metal cation-transporting ATPase, ATP-binding domain N"/>
    <property type="match status" value="1"/>
</dbReference>
<feature type="domain" description="P-type ATPase N-terminal" evidence="15">
    <location>
        <begin position="328"/>
        <end position="386"/>
    </location>
</feature>
<dbReference type="PANTHER" id="PTHR24092">
    <property type="entry name" value="PROBABLE PHOSPHOLIPID-TRANSPORTING ATPASE"/>
    <property type="match status" value="1"/>
</dbReference>
<evidence type="ECO:0000256" key="5">
    <source>
        <dbReference type="ARBA" id="ARBA00022741"/>
    </source>
</evidence>
<dbReference type="EC" id="7.6.2.1" evidence="13"/>
<dbReference type="NCBIfam" id="TIGR01494">
    <property type="entry name" value="ATPase_P-type"/>
    <property type="match status" value="1"/>
</dbReference>
<dbReference type="InterPro" id="IPR032630">
    <property type="entry name" value="P_typ_ATPase_c"/>
</dbReference>
<feature type="compositionally biased region" description="Basic and acidic residues" evidence="14">
    <location>
        <begin position="775"/>
        <end position="791"/>
    </location>
</feature>
<keyword evidence="5 13" id="KW-0547">Nucleotide-binding</keyword>
<feature type="region of interest" description="Disordered" evidence="14">
    <location>
        <begin position="1605"/>
        <end position="1697"/>
    </location>
</feature>
<dbReference type="NCBIfam" id="TIGR01652">
    <property type="entry name" value="ATPase-Plipid"/>
    <property type="match status" value="2"/>
</dbReference>
<evidence type="ECO:0000256" key="9">
    <source>
        <dbReference type="ARBA" id="ARBA00022989"/>
    </source>
</evidence>
<comment type="similarity">
    <text evidence="2 13">Belongs to the cation transport ATPase (P-type) (TC 3.A.3) family. Type IV subfamily.</text>
</comment>
<dbReference type="InterPro" id="IPR023214">
    <property type="entry name" value="HAD_sf"/>
</dbReference>
<feature type="transmembrane region" description="Helical" evidence="13">
    <location>
        <begin position="1438"/>
        <end position="1459"/>
    </location>
</feature>
<keyword evidence="10 13" id="KW-0472">Membrane</keyword>
<accession>A0ABR1KKG6</accession>
<feature type="transmembrane region" description="Helical" evidence="13">
    <location>
        <begin position="1546"/>
        <end position="1566"/>
    </location>
</feature>
<evidence type="ECO:0000256" key="6">
    <source>
        <dbReference type="ARBA" id="ARBA00022840"/>
    </source>
</evidence>
<feature type="compositionally biased region" description="Polar residues" evidence="14">
    <location>
        <begin position="159"/>
        <end position="171"/>
    </location>
</feature>
<feature type="domain" description="P-type ATPase C-terminal" evidence="16">
    <location>
        <begin position="1324"/>
        <end position="1575"/>
    </location>
</feature>
<sequence>MAGSPAPASPSPPGSDEPPRRLSSELDQEATRDNVGHGPPADHGSRDTTEEHAQTPSQLDPAPNTSQRHSTDRPGVQRNGSSQRPLAQRVRFSADLDRKTAPCHGGTDSTTSAPVEDNHTTTHARGGAPVLAVDTTAANLASSIPGSSPEAVTSPPPSSLRTARTTLSPVSPGTRARGYSLRSSLFRRNYESSNAPSVTSPTGGVIELQEAAESSTRIQSQESSEAEKKSRDNASVFVEPVAVSSSQRESFVTKKPEKQGSLRGISALPHYESWVAARGKRPTFVKRIEEQFERARKIILRIQEIPPSKDGRHIDLDASRKKSLTDERTGKPYVPNTIRSSRYNAWNFLPRQLFAQFSKLANFYFLCVSILQMIPGLSTTGTYTTIVPLLFFVSISIAKEGYDDLRRYRLDKAENNRDALVLHAYHPTTTTENEQEEVKDESASRALGPIHWATTKWKDLKVGNVVKLKRNDTAPSDLVLLHSTGPNGIAYVETMALDGETNLKSKQTTPLIAKACHSDEDIAACRAHFVVEDPNLDLYNFEGRVTYGEETAPLTNTEIIYRGSILRNTEEAIGMVIYTGEDCKIRMNANKNPRIKAPALQALVNKIVIIIVIFVIALAIFNTVAYQIWSGNTEDDAWYLTNAGVAFFPILASFIIMFNTMIPLSLYVSLEIVKAFQMWLLNDIDMYHKESNTPFEPRTSTINEELGQVSYIFSDKTGTLTDNTMKFRKMSVAGTAWLHNKDIEEEVVISKRPTRKKSKGKKPMRKSLASVRQALRRDSEAPGDPEGERAVELPPRPSGDTGWNSTARPYKPQNELVTGDMIRYIQKRPHTVFAKKARMFLLSLALCHTCLPETQEDGSIDFQASSPDELALVRAAQELGYMVINRDVGTITLKSTMGAESEPVEDIYQVLDVIEFSSKRKRMSIVVRFPDGRVCILCKGADSVVMQRLKMASLANQKVIEIERRANKRKSMEAQAAIARKSEQLERKSLSRPSFSIGRASIGGVGRQSTQSTRLQPVRDELYDWLDERERDVEVSSAEDSSIYYSPRPSAHFGRQSIAVSEARSSMHLEEEEELVEEALVVDDSAVIERCFQHINDFATEGLRTLLYGYRFLDENEYQGWKKIYHDATTSLVDRQIMIERAGEMIEQDLELAGATAIEDKLQKGVPQAIEKLRRANIKMWMLTGDKRETAINIGHSCRLIKDYSALTILDFEAGNVEQSIAGAIVDISEGRVAHSVVVVDGQTLAMIESDDGLHALFFDLVVMVDSVICCRASPSQKAGLVNMVRKRVKSITLAIGDGANDIAMIQEAHVGIGITGKEGLQAARVSDYSMAQFRFLTKLLLVHGRWNYIRVCKYTVATFWKEFVFYLTQALYQRWVGYTGTSLYESWSLSMFNTLFTSLPVIVLGIFEQDLKPSTLLAVPELYTKGQRNGGFNFRIYLGWMFVASSEAMVIFFCMLGLYGQALFTEDQSLFAMGDLTFTAAVILISFKLQGLEMHTKTVTAAFSFVLSVGGWFLWNIILSATYHNNGIYDVRGSFFDNDRFGRNALWWLSLIMIVTTVIIFEIGVATLRAAFWTTDVDTFQELEKDPSVRQRFEQASALELQQGWDRGDAGEADKGRPSFATGGTASRSGAEGTGLLGAQRERDAAEQAKREVEVREILRNRPDALDGDASSSTVDVVGARGGGSKTAAAATETEMATALEEGRAPGAASAASGASAGNVGVRVPRVSLDIHDMLSRRFGSVKRNNTLR</sequence>
<feature type="transmembrane region" description="Helical" evidence="13">
    <location>
        <begin position="646"/>
        <end position="670"/>
    </location>
</feature>
<feature type="region of interest" description="Disordered" evidence="14">
    <location>
        <begin position="212"/>
        <end position="234"/>
    </location>
</feature>
<evidence type="ECO:0000256" key="10">
    <source>
        <dbReference type="ARBA" id="ARBA00023136"/>
    </source>
</evidence>
<evidence type="ECO:0000256" key="8">
    <source>
        <dbReference type="ARBA" id="ARBA00022967"/>
    </source>
</evidence>
<feature type="compositionally biased region" description="Basic and acidic residues" evidence="14">
    <location>
        <begin position="1641"/>
        <end position="1666"/>
    </location>
</feature>
<feature type="compositionally biased region" description="Low complexity" evidence="14">
    <location>
        <begin position="1687"/>
        <end position="1697"/>
    </location>
</feature>
<evidence type="ECO:0000256" key="13">
    <source>
        <dbReference type="RuleBase" id="RU362033"/>
    </source>
</evidence>
<dbReference type="InterPro" id="IPR032631">
    <property type="entry name" value="P-type_ATPase_N"/>
</dbReference>
<evidence type="ECO:0000313" key="18">
    <source>
        <dbReference type="Proteomes" id="UP001363622"/>
    </source>
</evidence>
<feature type="compositionally biased region" description="Basic residues" evidence="14">
    <location>
        <begin position="752"/>
        <end position="765"/>
    </location>
</feature>
<comment type="catalytic activity">
    <reaction evidence="11 13">
        <text>ATP + H2O + phospholipidSide 1 = ADP + phosphate + phospholipidSide 2.</text>
        <dbReference type="EC" id="7.6.2.1"/>
    </reaction>
</comment>
<feature type="compositionally biased region" description="Pro residues" evidence="14">
    <location>
        <begin position="7"/>
        <end position="16"/>
    </location>
</feature>
<name>A0ABR1KKG6_9PEZI</name>
<evidence type="ECO:0000256" key="14">
    <source>
        <dbReference type="SAM" id="MobiDB-lite"/>
    </source>
</evidence>
<evidence type="ECO:0000256" key="11">
    <source>
        <dbReference type="ARBA" id="ARBA00034036"/>
    </source>
</evidence>
<keyword evidence="4" id="KW-0479">Metal-binding</keyword>
<organism evidence="17 18">
    <name type="scientific">Phyllosticta citriasiana</name>
    <dbReference type="NCBI Taxonomy" id="595635"/>
    <lineage>
        <taxon>Eukaryota</taxon>
        <taxon>Fungi</taxon>
        <taxon>Dikarya</taxon>
        <taxon>Ascomycota</taxon>
        <taxon>Pezizomycotina</taxon>
        <taxon>Dothideomycetes</taxon>
        <taxon>Dothideomycetes incertae sedis</taxon>
        <taxon>Botryosphaeriales</taxon>
        <taxon>Phyllostictaceae</taxon>
        <taxon>Phyllosticta</taxon>
    </lineage>
</organism>
<evidence type="ECO:0000259" key="15">
    <source>
        <dbReference type="Pfam" id="PF16209"/>
    </source>
</evidence>
<comment type="catalytic activity">
    <reaction evidence="12">
        <text>a 1,2-diacyl-sn-glycero-3-phosphoethanolamine(out) + ATP + H2O = a 1,2-diacyl-sn-glycero-3-phosphoethanolamine(in) + ADP + phosphate + H(+)</text>
        <dbReference type="Rhea" id="RHEA:66132"/>
        <dbReference type="ChEBI" id="CHEBI:15377"/>
        <dbReference type="ChEBI" id="CHEBI:15378"/>
        <dbReference type="ChEBI" id="CHEBI:30616"/>
        <dbReference type="ChEBI" id="CHEBI:43474"/>
        <dbReference type="ChEBI" id="CHEBI:64612"/>
        <dbReference type="ChEBI" id="CHEBI:456216"/>
    </reaction>
    <physiologicalReaction direction="left-to-right" evidence="12">
        <dbReference type="Rhea" id="RHEA:66133"/>
    </physiologicalReaction>
</comment>
<dbReference type="Pfam" id="PF13246">
    <property type="entry name" value="Cation_ATPase"/>
    <property type="match status" value="1"/>
</dbReference>
<dbReference type="Pfam" id="PF16209">
    <property type="entry name" value="PhoLip_ATPase_N"/>
    <property type="match status" value="1"/>
</dbReference>
<comment type="subcellular location">
    <subcellularLocation>
        <location evidence="1 13">Membrane</location>
        <topology evidence="1 13">Multi-pass membrane protein</topology>
    </subcellularLocation>
</comment>
<dbReference type="EMBL" id="JBBPHU010000006">
    <property type="protein sequence ID" value="KAK7516370.1"/>
    <property type="molecule type" value="Genomic_DNA"/>
</dbReference>